<proteinExistence type="predicted"/>
<evidence type="ECO:0000313" key="2">
    <source>
        <dbReference type="EMBL" id="VAX02569.1"/>
    </source>
</evidence>
<keyword evidence="1" id="KW-0472">Membrane</keyword>
<keyword evidence="1" id="KW-1133">Transmembrane helix</keyword>
<accession>A0A3B1AA10</accession>
<evidence type="ECO:0000256" key="1">
    <source>
        <dbReference type="SAM" id="Phobius"/>
    </source>
</evidence>
<dbReference type="AlphaFoldDB" id="A0A3B1AA10"/>
<reference evidence="2" key="1">
    <citation type="submission" date="2018-06" db="EMBL/GenBank/DDBJ databases">
        <authorList>
            <person name="Zhirakovskaya E."/>
        </authorList>
    </citation>
    <scope>NUCLEOTIDE SEQUENCE</scope>
</reference>
<feature type="transmembrane region" description="Helical" evidence="1">
    <location>
        <begin position="6"/>
        <end position="24"/>
    </location>
</feature>
<dbReference type="NCBIfam" id="NF041023">
    <property type="entry name" value="PP0621_fam"/>
    <property type="match status" value="1"/>
</dbReference>
<sequence length="75" mass="8814">MPIFRFLIIGLAVWLAIALIRRLYLKPRTGAPRPLEHYVETVACRHCRVHVPREQALVQGKHFYCCPQHRDAEHD</sequence>
<protein>
    <submittedName>
        <fullName evidence="2">Uncharacterized protein</fullName>
    </submittedName>
</protein>
<dbReference type="InterPro" id="IPR049708">
    <property type="entry name" value="PP0621-like"/>
</dbReference>
<organism evidence="2">
    <name type="scientific">hydrothermal vent metagenome</name>
    <dbReference type="NCBI Taxonomy" id="652676"/>
    <lineage>
        <taxon>unclassified sequences</taxon>
        <taxon>metagenomes</taxon>
        <taxon>ecological metagenomes</taxon>
    </lineage>
</organism>
<keyword evidence="1" id="KW-0812">Transmembrane</keyword>
<name>A0A3B1AA10_9ZZZZ</name>
<dbReference type="EMBL" id="UOFU01000277">
    <property type="protein sequence ID" value="VAX02569.1"/>
    <property type="molecule type" value="Genomic_DNA"/>
</dbReference>
<gene>
    <name evidence="2" type="ORF">MNBD_GAMMA20-1628</name>
</gene>